<protein>
    <submittedName>
        <fullName evidence="8">ARAD1C35882p</fullName>
    </submittedName>
</protein>
<evidence type="ECO:0000256" key="2">
    <source>
        <dbReference type="ARBA" id="ARBA00009533"/>
    </source>
</evidence>
<comment type="similarity">
    <text evidence="2 7">Belongs to the group II decarboxylase family.</text>
</comment>
<evidence type="ECO:0000256" key="1">
    <source>
        <dbReference type="ARBA" id="ARBA00001933"/>
    </source>
</evidence>
<name>A0A060T3R8_BLAAD</name>
<dbReference type="PANTHER" id="PTHR45677:SF8">
    <property type="entry name" value="CYSTEINE SULFINIC ACID DECARBOXYLASE"/>
    <property type="match status" value="1"/>
</dbReference>
<keyword evidence="4 6" id="KW-0663">Pyridoxal phosphate</keyword>
<reference evidence="8" key="1">
    <citation type="submission" date="2014-02" db="EMBL/GenBank/DDBJ databases">
        <authorList>
            <person name="Genoscope - CEA"/>
        </authorList>
    </citation>
    <scope>NUCLEOTIDE SEQUENCE</scope>
    <source>
        <strain evidence="8">LS3</strain>
    </source>
</reference>
<dbReference type="InterPro" id="IPR015424">
    <property type="entry name" value="PyrdxlP-dep_Trfase"/>
</dbReference>
<proteinExistence type="inferred from homology"/>
<evidence type="ECO:0000313" key="8">
    <source>
        <dbReference type="EMBL" id="CDP35454.1"/>
    </source>
</evidence>
<keyword evidence="5 7" id="KW-0456">Lyase</keyword>
<dbReference type="GO" id="GO:0030170">
    <property type="term" value="F:pyridoxal phosphate binding"/>
    <property type="evidence" value="ECO:0007669"/>
    <property type="project" value="InterPro"/>
</dbReference>
<dbReference type="SUPFAM" id="SSF53383">
    <property type="entry name" value="PLP-dependent transferases"/>
    <property type="match status" value="1"/>
</dbReference>
<feature type="modified residue" description="N6-(pyridoxal phosphate)lysine" evidence="6">
    <location>
        <position position="303"/>
    </location>
</feature>
<dbReference type="GO" id="GO:0019752">
    <property type="term" value="P:carboxylic acid metabolic process"/>
    <property type="evidence" value="ECO:0007669"/>
    <property type="project" value="InterPro"/>
</dbReference>
<evidence type="ECO:0000256" key="4">
    <source>
        <dbReference type="ARBA" id="ARBA00022898"/>
    </source>
</evidence>
<evidence type="ECO:0000256" key="5">
    <source>
        <dbReference type="ARBA" id="ARBA00023239"/>
    </source>
</evidence>
<dbReference type="InterPro" id="IPR002129">
    <property type="entry name" value="PyrdxlP-dep_de-COase"/>
</dbReference>
<evidence type="ECO:0000256" key="3">
    <source>
        <dbReference type="ARBA" id="ARBA00022793"/>
    </source>
</evidence>
<dbReference type="GO" id="GO:0005737">
    <property type="term" value="C:cytoplasm"/>
    <property type="evidence" value="ECO:0007669"/>
    <property type="project" value="TreeGrafter"/>
</dbReference>
<dbReference type="PhylomeDB" id="A0A060T3R8"/>
<comment type="cofactor">
    <cofactor evidence="1 6 7">
        <name>pyridoxal 5'-phosphate</name>
        <dbReference type="ChEBI" id="CHEBI:597326"/>
    </cofactor>
</comment>
<dbReference type="GO" id="GO:0016831">
    <property type="term" value="F:carboxy-lyase activity"/>
    <property type="evidence" value="ECO:0007669"/>
    <property type="project" value="UniProtKB-KW"/>
</dbReference>
<sequence length="491" mass="54399">MTRIESDLEGNRVAELEAVLEILTKKLVDYAKAGNDPRGNIGPRHSPKELDAKLNLSLPAEGQGLEGLIKDADQLLENSVVTWNAGFLDKLYASTNPVGIASDMLLSILNTNSHVFTVSPAMTLIENKVGHEYAKLFGFTDRHSGGLTFPGGSYSNFTSVTIARSMLYPETKEEGNFKKLALFASNHCHYSVEKAAIFCGMGSKSLFKVKVNKAGQMLVEDLEAQIKRSIELGYTPFYINSTAGTTVYGSFDDFNAIADIAAKYKMWLHVDGSWGGNVVFSQKQRVKLNGVERANSITVNPHKMLGVPTTCSFLLVPDKRILQTANSLNAPYLFHNRDDSQEELYDLADGTMGCGRRPDAVKLYMGWRWYGTEGYGKRIDHAFALAEYFARKVNDAKDFVLVSELPPPCLQICFFYAPGGKLNDNADANSQLTREIVEELHRRQRFLVDFAPDADGRGEFFRVVVNSPVVTSETIDALMEEIESIGKKLRG</sequence>
<dbReference type="Gene3D" id="3.90.1150.170">
    <property type="match status" value="1"/>
</dbReference>
<organism evidence="8">
    <name type="scientific">Blastobotrys adeninivorans</name>
    <name type="common">Yeast</name>
    <name type="synonym">Arxula adeninivorans</name>
    <dbReference type="NCBI Taxonomy" id="409370"/>
    <lineage>
        <taxon>Eukaryota</taxon>
        <taxon>Fungi</taxon>
        <taxon>Dikarya</taxon>
        <taxon>Ascomycota</taxon>
        <taxon>Saccharomycotina</taxon>
        <taxon>Dipodascomycetes</taxon>
        <taxon>Dipodascales</taxon>
        <taxon>Trichomonascaceae</taxon>
        <taxon>Blastobotrys</taxon>
    </lineage>
</organism>
<evidence type="ECO:0000256" key="6">
    <source>
        <dbReference type="PIRSR" id="PIRSR602129-50"/>
    </source>
</evidence>
<dbReference type="Gene3D" id="3.40.640.10">
    <property type="entry name" value="Type I PLP-dependent aspartate aminotransferase-like (Major domain)"/>
    <property type="match status" value="1"/>
</dbReference>
<gene>
    <name evidence="8" type="ORF">GNLVRS02_ARAD1C35882g</name>
</gene>
<dbReference type="Pfam" id="PF00282">
    <property type="entry name" value="Pyridoxal_deC"/>
    <property type="match status" value="1"/>
</dbReference>
<reference evidence="8" key="2">
    <citation type="submission" date="2014-06" db="EMBL/GenBank/DDBJ databases">
        <title>The complete genome of Blastobotrys (Arxula) adeninivorans LS3 - a yeast of biotechnological interest.</title>
        <authorList>
            <person name="Kunze G."/>
            <person name="Gaillardin C."/>
            <person name="Czernicka M."/>
            <person name="Durrens P."/>
            <person name="Martin T."/>
            <person name="Boer E."/>
            <person name="Gabaldon T."/>
            <person name="Cruz J."/>
            <person name="Talla E."/>
            <person name="Marck C."/>
            <person name="Goffeau A."/>
            <person name="Barbe V."/>
            <person name="Baret P."/>
            <person name="Baronian K."/>
            <person name="Beier S."/>
            <person name="Bleykasten C."/>
            <person name="Bode R."/>
            <person name="Casaregola S."/>
            <person name="Despons L."/>
            <person name="Fairhead C."/>
            <person name="Giersberg M."/>
            <person name="Gierski P."/>
            <person name="Hahnel U."/>
            <person name="Hartmann A."/>
            <person name="Jankowska D."/>
            <person name="Jubin C."/>
            <person name="Jung P."/>
            <person name="Lafontaine I."/>
            <person name="Leh-Louis V."/>
            <person name="Lemaire M."/>
            <person name="Marcet-Houben M."/>
            <person name="Mascher M."/>
            <person name="Morel G."/>
            <person name="Richard G.-F."/>
            <person name="Riechen J."/>
            <person name="Sacerdot C."/>
            <person name="Sarkar A."/>
            <person name="Savel G."/>
            <person name="Schacherer J."/>
            <person name="Sherman D."/>
            <person name="Straub M.-L."/>
            <person name="Stein N."/>
            <person name="Thierry A."/>
            <person name="Trautwein-Schult A."/>
            <person name="Westhof E."/>
            <person name="Worch S."/>
            <person name="Dujon B."/>
            <person name="Souciet J.-L."/>
            <person name="Wincker P."/>
            <person name="Scholz U."/>
            <person name="Neuveglise N."/>
        </authorList>
    </citation>
    <scope>NUCLEOTIDE SEQUENCE</scope>
    <source>
        <strain evidence="8">LS3</strain>
    </source>
</reference>
<dbReference type="EMBL" id="HG937693">
    <property type="protein sequence ID" value="CDP35454.1"/>
    <property type="molecule type" value="Genomic_DNA"/>
</dbReference>
<dbReference type="AlphaFoldDB" id="A0A060T3R8"/>
<keyword evidence="3" id="KW-0210">Decarboxylase</keyword>
<accession>A0A060T3R8</accession>
<dbReference type="InterPro" id="IPR015421">
    <property type="entry name" value="PyrdxlP-dep_Trfase_major"/>
</dbReference>
<dbReference type="PANTHER" id="PTHR45677">
    <property type="entry name" value="GLUTAMATE DECARBOXYLASE-RELATED"/>
    <property type="match status" value="1"/>
</dbReference>
<evidence type="ECO:0000256" key="7">
    <source>
        <dbReference type="RuleBase" id="RU000382"/>
    </source>
</evidence>